<evidence type="ECO:0000313" key="2">
    <source>
        <dbReference type="Proteomes" id="UP000541955"/>
    </source>
</evidence>
<gene>
    <name evidence="1" type="ORF">HB902_05115</name>
</gene>
<comment type="caution">
    <text evidence="1">The sequence shown here is derived from an EMBL/GenBank/DDBJ whole genome shotgun (WGS) entry which is preliminary data.</text>
</comment>
<organism evidence="1 2">
    <name type="scientific">Listeria booriae</name>
    <dbReference type="NCBI Taxonomy" id="1552123"/>
    <lineage>
        <taxon>Bacteria</taxon>
        <taxon>Bacillati</taxon>
        <taxon>Bacillota</taxon>
        <taxon>Bacilli</taxon>
        <taxon>Bacillales</taxon>
        <taxon>Listeriaceae</taxon>
        <taxon>Listeria</taxon>
    </lineage>
</organism>
<dbReference type="NCBIfam" id="TIGR04197">
    <property type="entry name" value="T7SS_SACOL2603"/>
    <property type="match status" value="1"/>
</dbReference>
<evidence type="ECO:0000313" key="1">
    <source>
        <dbReference type="EMBL" id="MBC1561440.1"/>
    </source>
</evidence>
<sequence length="96" mass="9787">MSRIQSDLDGASIKATALKNATDSIIASISITTDTQTTVAGNNSAVESIKIAQETAQQIARAVATASSNIQSVASSFEAADKKVGEGLTQAIGEVF</sequence>
<reference evidence="1 2" key="1">
    <citation type="submission" date="2020-03" db="EMBL/GenBank/DDBJ databases">
        <title>Soil Listeria distribution.</title>
        <authorList>
            <person name="Liao J."/>
            <person name="Wiedmann M."/>
        </authorList>
    </citation>
    <scope>NUCLEOTIDE SEQUENCE [LARGE SCALE GENOMIC DNA]</scope>
    <source>
        <strain evidence="1 2">FSL L7-1387</strain>
    </source>
</reference>
<dbReference type="EMBL" id="JAARRW010000002">
    <property type="protein sequence ID" value="MBC1561440.1"/>
    <property type="molecule type" value="Genomic_DNA"/>
</dbReference>
<name>A0A7X0XI24_9LIST</name>
<dbReference type="AlphaFoldDB" id="A0A7X0XI24"/>
<proteinExistence type="predicted"/>
<dbReference type="InterPro" id="IPR021477">
    <property type="entry name" value="TVIIS_effector_SACOL2603_fam"/>
</dbReference>
<dbReference type="Proteomes" id="UP000541955">
    <property type="component" value="Unassembled WGS sequence"/>
</dbReference>
<dbReference type="RefSeq" id="WP_185428784.1">
    <property type="nucleotide sequence ID" value="NZ_JAARRW010000002.1"/>
</dbReference>
<protein>
    <submittedName>
        <fullName evidence="1">TIGR04197 family type VII secretion effector</fullName>
    </submittedName>
</protein>
<accession>A0A7X0XI24</accession>